<dbReference type="Proteomes" id="UP001652621">
    <property type="component" value="Unplaced"/>
</dbReference>
<gene>
    <name evidence="1" type="primary">105262448</name>
    <name evidence="3" type="synonym">LOC105262448</name>
</gene>
<name>A0A1I8NKC3_MUSDO</name>
<dbReference type="VEuPathDB" id="VectorBase:MDOMA2_018544"/>
<dbReference type="AlphaFoldDB" id="A0A1I8NKC3"/>
<dbReference type="EnsemblMetazoa" id="MDOA016558-RA">
    <property type="protein sequence ID" value="MDOA016558-PA"/>
    <property type="gene ID" value="MDOA016558"/>
</dbReference>
<evidence type="ECO:0000313" key="1">
    <source>
        <dbReference type="EnsemblMetazoa" id="MDOA016558-PA"/>
    </source>
</evidence>
<protein>
    <submittedName>
        <fullName evidence="3">Uncharacterized protein LOC105262448</fullName>
    </submittedName>
</protein>
<sequence length="108" mass="11916">MSAVYNNSSSFNSTSFYINNNTSKSMDKSSLTPASSMKKLLKTVRKIIFNSKKSAGSSLPPNSGLKVTSTPIKKPTVPTVILGCMTEEEHHNWLNEQLEVSFLSQQDE</sequence>
<keyword evidence="2" id="KW-1185">Reference proteome</keyword>
<reference evidence="1" key="1">
    <citation type="submission" date="2020-05" db="UniProtKB">
        <authorList>
            <consortium name="EnsemblMetazoa"/>
        </authorList>
    </citation>
    <scope>IDENTIFICATION</scope>
    <source>
        <strain evidence="1">Aabys</strain>
    </source>
</reference>
<organism evidence="1">
    <name type="scientific">Musca domestica</name>
    <name type="common">House fly</name>
    <dbReference type="NCBI Taxonomy" id="7370"/>
    <lineage>
        <taxon>Eukaryota</taxon>
        <taxon>Metazoa</taxon>
        <taxon>Ecdysozoa</taxon>
        <taxon>Arthropoda</taxon>
        <taxon>Hexapoda</taxon>
        <taxon>Insecta</taxon>
        <taxon>Pterygota</taxon>
        <taxon>Neoptera</taxon>
        <taxon>Endopterygota</taxon>
        <taxon>Diptera</taxon>
        <taxon>Brachycera</taxon>
        <taxon>Muscomorpha</taxon>
        <taxon>Muscoidea</taxon>
        <taxon>Muscidae</taxon>
        <taxon>Musca</taxon>
    </lineage>
</organism>
<evidence type="ECO:0000313" key="2">
    <source>
        <dbReference type="Proteomes" id="UP001652621"/>
    </source>
</evidence>
<reference evidence="3" key="2">
    <citation type="submission" date="2025-04" db="UniProtKB">
        <authorList>
            <consortium name="RefSeq"/>
        </authorList>
    </citation>
    <scope>IDENTIFICATION</scope>
    <source>
        <strain evidence="3">Aabys</strain>
    </source>
</reference>
<evidence type="ECO:0000313" key="3">
    <source>
        <dbReference type="RefSeq" id="XP_011295813.1"/>
    </source>
</evidence>
<accession>A0A1I8NKC3</accession>
<proteinExistence type="predicted"/>
<dbReference type="RefSeq" id="XP_011295813.1">
    <property type="nucleotide sequence ID" value="XM_011297511.2"/>
</dbReference>
<dbReference type="KEGG" id="mde:105262448"/>
<dbReference type="VEuPathDB" id="VectorBase:MDOA016558"/>
<dbReference type="OrthoDB" id="8067747at2759"/>